<organism evidence="1 2">
    <name type="scientific">[Phormidium ambiguum] IAM M-71</name>
    <dbReference type="NCBI Taxonomy" id="454136"/>
    <lineage>
        <taxon>Bacteria</taxon>
        <taxon>Bacillati</taxon>
        <taxon>Cyanobacteriota</taxon>
        <taxon>Cyanophyceae</taxon>
        <taxon>Oscillatoriophycideae</taxon>
        <taxon>Aerosakkonematales</taxon>
        <taxon>Aerosakkonemataceae</taxon>
        <taxon>Floridanema</taxon>
    </lineage>
</organism>
<dbReference type="OrthoDB" id="9797743at2"/>
<dbReference type="PRINTS" id="PR00413">
    <property type="entry name" value="HADHALOGNASE"/>
</dbReference>
<proteinExistence type="predicted"/>
<dbReference type="InterPro" id="IPR023198">
    <property type="entry name" value="PGP-like_dom2"/>
</dbReference>
<dbReference type="PANTHER" id="PTHR43434">
    <property type="entry name" value="PHOSPHOGLYCOLATE PHOSPHATASE"/>
    <property type="match status" value="1"/>
</dbReference>
<accession>A0A1U7IJ47</accession>
<dbReference type="InterPro" id="IPR023214">
    <property type="entry name" value="HAD_sf"/>
</dbReference>
<name>A0A1U7IJ47_9CYAN</name>
<dbReference type="NCBIfam" id="TIGR01549">
    <property type="entry name" value="HAD-SF-IA-v1"/>
    <property type="match status" value="1"/>
</dbReference>
<dbReference type="Gene3D" id="1.10.150.240">
    <property type="entry name" value="Putative phosphatase, domain 2"/>
    <property type="match status" value="1"/>
</dbReference>
<dbReference type="STRING" id="454136.NIES2119_15035"/>
<gene>
    <name evidence="1" type="ORF">NIES2119_15035</name>
</gene>
<comment type="caution">
    <text evidence="1">The sequence shown here is derived from an EMBL/GenBank/DDBJ whole genome shotgun (WGS) entry which is preliminary data.</text>
</comment>
<dbReference type="Proteomes" id="UP000185860">
    <property type="component" value="Unassembled WGS sequence"/>
</dbReference>
<evidence type="ECO:0000313" key="1">
    <source>
        <dbReference type="EMBL" id="OKH37130.1"/>
    </source>
</evidence>
<sequence>MVDIRCKEVTFTGIQGIIFDKDGTLENSEEFLRSLAQKRSRLIDAQIPGVGDPLLMAFGVEGNKIDPAGLMAVGSRRENEIAAAAYIAETGKGWMEALAIARRAFTEADRYFQNAAPSPLFVGSLEILQLLSQANLKLGILSADTTAKVQAFVQRYQLTNYIQLAMGVDEGPSKPDPILFWQACEKLGIEPHATLMVGDATSDIEMARQAGAAGCIGICWGNAKATHLAIADVTIGQLEEIEIINP</sequence>
<dbReference type="SFLD" id="SFLDG01129">
    <property type="entry name" value="C1.5:_HAD__Beta-PGM__Phosphata"/>
    <property type="match status" value="1"/>
</dbReference>
<dbReference type="NCBIfam" id="TIGR01509">
    <property type="entry name" value="HAD-SF-IA-v3"/>
    <property type="match status" value="1"/>
</dbReference>
<dbReference type="InterPro" id="IPR050155">
    <property type="entry name" value="HAD-like_hydrolase_sf"/>
</dbReference>
<dbReference type="PANTHER" id="PTHR43434:SF1">
    <property type="entry name" value="PHOSPHOGLYCOLATE PHOSPHATASE"/>
    <property type="match status" value="1"/>
</dbReference>
<evidence type="ECO:0000313" key="2">
    <source>
        <dbReference type="Proteomes" id="UP000185860"/>
    </source>
</evidence>
<dbReference type="GO" id="GO:0005829">
    <property type="term" value="C:cytosol"/>
    <property type="evidence" value="ECO:0007669"/>
    <property type="project" value="TreeGrafter"/>
</dbReference>
<dbReference type="InterPro" id="IPR036412">
    <property type="entry name" value="HAD-like_sf"/>
</dbReference>
<dbReference type="Pfam" id="PF00702">
    <property type="entry name" value="Hydrolase"/>
    <property type="match status" value="1"/>
</dbReference>
<dbReference type="GO" id="GO:0006281">
    <property type="term" value="P:DNA repair"/>
    <property type="evidence" value="ECO:0007669"/>
    <property type="project" value="TreeGrafter"/>
</dbReference>
<dbReference type="InterPro" id="IPR006439">
    <property type="entry name" value="HAD-SF_hydro_IA"/>
</dbReference>
<dbReference type="GO" id="GO:0008967">
    <property type="term" value="F:phosphoglycolate phosphatase activity"/>
    <property type="evidence" value="ECO:0007669"/>
    <property type="project" value="TreeGrafter"/>
</dbReference>
<dbReference type="Gene3D" id="3.40.50.1000">
    <property type="entry name" value="HAD superfamily/HAD-like"/>
    <property type="match status" value="1"/>
</dbReference>
<protein>
    <submittedName>
        <fullName evidence="1">HAD family hydrolase</fullName>
    </submittedName>
</protein>
<reference evidence="1 2" key="1">
    <citation type="submission" date="2016-11" db="EMBL/GenBank/DDBJ databases">
        <title>Draft Genome Sequences of Nine Cyanobacterial Strains from Diverse Habitats.</title>
        <authorList>
            <person name="Zhu T."/>
            <person name="Hou S."/>
            <person name="Lu X."/>
            <person name="Hess W.R."/>
        </authorList>
    </citation>
    <scope>NUCLEOTIDE SEQUENCE [LARGE SCALE GENOMIC DNA]</scope>
    <source>
        <strain evidence="1 2">IAM M-71</strain>
    </source>
</reference>
<dbReference type="EMBL" id="MRCE01000013">
    <property type="protein sequence ID" value="OKH37130.1"/>
    <property type="molecule type" value="Genomic_DNA"/>
</dbReference>
<dbReference type="SFLD" id="SFLDS00003">
    <property type="entry name" value="Haloacid_Dehalogenase"/>
    <property type="match status" value="1"/>
</dbReference>
<dbReference type="AlphaFoldDB" id="A0A1U7IJ47"/>
<dbReference type="SUPFAM" id="SSF56784">
    <property type="entry name" value="HAD-like"/>
    <property type="match status" value="1"/>
</dbReference>
<dbReference type="RefSeq" id="WP_073594309.1">
    <property type="nucleotide sequence ID" value="NZ_MRCE01000013.1"/>
</dbReference>
<keyword evidence="1" id="KW-0378">Hydrolase</keyword>